<evidence type="ECO:0000256" key="1">
    <source>
        <dbReference type="ARBA" id="ARBA00010800"/>
    </source>
</evidence>
<dbReference type="GO" id="GO:0030677">
    <property type="term" value="C:ribonuclease P complex"/>
    <property type="evidence" value="ECO:0007669"/>
    <property type="project" value="InterPro"/>
</dbReference>
<evidence type="ECO:0000256" key="2">
    <source>
        <dbReference type="ARBA" id="ARBA00022694"/>
    </source>
</evidence>
<evidence type="ECO:0000256" key="3">
    <source>
        <dbReference type="SAM" id="Phobius"/>
    </source>
</evidence>
<feature type="transmembrane region" description="Helical" evidence="3">
    <location>
        <begin position="34"/>
        <end position="58"/>
    </location>
</feature>
<sequence>MRRKSRWFLISIPKDTQATESQFREMFSKTMNDLFGVVSYLYTIKIIYLSVKLGYMIINCNREISNYVRLCTALASVSEVEKIPCRVIHCSGTLCSIQKVLTDILVNERILSDE</sequence>
<keyword evidence="3" id="KW-1133">Transmembrane helix</keyword>
<dbReference type="InterPro" id="IPR002759">
    <property type="entry name" value="Pop5/Rpp14/Rnp2-like"/>
</dbReference>
<dbReference type="SUPFAM" id="SSF160350">
    <property type="entry name" value="Rnp2-like"/>
    <property type="match status" value="1"/>
</dbReference>
<reference evidence="4" key="1">
    <citation type="submission" date="2015-08" db="EMBL/GenBank/DDBJ databases">
        <authorList>
            <person name="Babu N.S."/>
            <person name="Beckwith C.J."/>
            <person name="Beseler K.G."/>
            <person name="Brison A."/>
            <person name="Carone J.V."/>
            <person name="Caskin T.P."/>
            <person name="Diamond M."/>
            <person name="Durham M.E."/>
            <person name="Foxe J.M."/>
            <person name="Go M."/>
            <person name="Henderson B.A."/>
            <person name="Jones I.B."/>
            <person name="McGettigan J.A."/>
            <person name="Micheletti S.J."/>
            <person name="Nasrallah M.E."/>
            <person name="Ortiz D."/>
            <person name="Piller C.R."/>
            <person name="Privatt S.R."/>
            <person name="Schneider S.L."/>
            <person name="Sharp S."/>
            <person name="Smith T.C."/>
            <person name="Stanton J.D."/>
            <person name="Ullery H.E."/>
            <person name="Wilson R.J."/>
            <person name="Serrano M.G."/>
            <person name="Buck G."/>
            <person name="Lee V."/>
            <person name="Wang Y."/>
            <person name="Carvalho R."/>
            <person name="Voegtly L."/>
            <person name="Shi R."/>
            <person name="Duckworth R."/>
            <person name="Johnson A."/>
            <person name="Loviza R."/>
            <person name="Walstead R."/>
            <person name="Shah Z."/>
            <person name="Kiflezghi M."/>
            <person name="Wade K."/>
            <person name="Ball S.L."/>
            <person name="Bradley K.W."/>
            <person name="Asai D.J."/>
            <person name="Bowman C.A."/>
            <person name="Russell D.A."/>
            <person name="Pope W.H."/>
            <person name="Jacobs-Sera D."/>
            <person name="Hendrix R.W."/>
            <person name="Hatfull G.F."/>
        </authorList>
    </citation>
    <scope>NUCLEOTIDE SEQUENCE [LARGE SCALE GENOMIC DNA]</scope>
</reference>
<dbReference type="InterPro" id="IPR038085">
    <property type="entry name" value="Rnp2-like_sf"/>
</dbReference>
<dbReference type="VEuPathDB" id="CryptoDB:GY17_00002724"/>
<keyword evidence="3" id="KW-0812">Transmembrane</keyword>
<organism evidence="4">
    <name type="scientific">Cryptosporidium hominis</name>
    <dbReference type="NCBI Taxonomy" id="237895"/>
    <lineage>
        <taxon>Eukaryota</taxon>
        <taxon>Sar</taxon>
        <taxon>Alveolata</taxon>
        <taxon>Apicomplexa</taxon>
        <taxon>Conoidasida</taxon>
        <taxon>Coccidia</taxon>
        <taxon>Eucoccidiorida</taxon>
        <taxon>Eimeriorina</taxon>
        <taxon>Cryptosporidiidae</taxon>
        <taxon>Cryptosporidium</taxon>
    </lineage>
</organism>
<dbReference type="Pfam" id="PF01900">
    <property type="entry name" value="RNase_P_Rpp14"/>
    <property type="match status" value="1"/>
</dbReference>
<dbReference type="GO" id="GO:0001682">
    <property type="term" value="P:tRNA 5'-leader removal"/>
    <property type="evidence" value="ECO:0007669"/>
    <property type="project" value="InterPro"/>
</dbReference>
<name>A0A0S4TE16_CRYHO</name>
<evidence type="ECO:0000313" key="4">
    <source>
        <dbReference type="EMBL" id="CUV05072.1"/>
    </source>
</evidence>
<keyword evidence="2" id="KW-0819">tRNA processing</keyword>
<dbReference type="Gene3D" id="3.30.70.3250">
    <property type="entry name" value="Ribonuclease P, Pop5 subunit"/>
    <property type="match status" value="1"/>
</dbReference>
<gene>
    <name evidence="4" type="ORF">CHUDEA3_new_06</name>
</gene>
<keyword evidence="3" id="KW-0472">Membrane</keyword>
<dbReference type="EMBL" id="LN877949">
    <property type="protein sequence ID" value="CUV05072.1"/>
    <property type="molecule type" value="Genomic_DNA"/>
</dbReference>
<dbReference type="Proteomes" id="UP000199752">
    <property type="component" value="Chromosome 3"/>
</dbReference>
<dbReference type="AlphaFoldDB" id="A0A0S4TE16"/>
<proteinExistence type="inferred from homology"/>
<protein>
    <submittedName>
        <fullName evidence="4">Uncharacterized protein</fullName>
    </submittedName>
</protein>
<comment type="similarity">
    <text evidence="1">Belongs to the eukaryotic/archaeal RNase P protein component 2 family.</text>
</comment>
<dbReference type="VEuPathDB" id="CryptoDB:CHUDEA3_new_06"/>
<accession>A0A0S4TE16</accession>